<accession>A0A1F5H3M6</accession>
<dbReference type="EMBL" id="MFBO01000006">
    <property type="protein sequence ID" value="OGD98655.1"/>
    <property type="molecule type" value="Genomic_DNA"/>
</dbReference>
<evidence type="ECO:0000256" key="5">
    <source>
        <dbReference type="ARBA" id="ARBA00022989"/>
    </source>
</evidence>
<dbReference type="GO" id="GO:0016020">
    <property type="term" value="C:membrane"/>
    <property type="evidence" value="ECO:0007669"/>
    <property type="project" value="UniProtKB-SubCell"/>
</dbReference>
<dbReference type="SUPFAM" id="SSF53448">
    <property type="entry name" value="Nucleotide-diphospho-sugar transferases"/>
    <property type="match status" value="1"/>
</dbReference>
<dbReference type="InterPro" id="IPR050321">
    <property type="entry name" value="Glycosyltr_2/OpgH_subfam"/>
</dbReference>
<evidence type="ECO:0000259" key="8">
    <source>
        <dbReference type="Pfam" id="PF13632"/>
    </source>
</evidence>
<proteinExistence type="predicted"/>
<dbReference type="PANTHER" id="PTHR43867">
    <property type="entry name" value="CELLULOSE SYNTHASE CATALYTIC SUBUNIT A [UDP-FORMING]"/>
    <property type="match status" value="1"/>
</dbReference>
<dbReference type="InterPro" id="IPR001173">
    <property type="entry name" value="Glyco_trans_2-like"/>
</dbReference>
<reference evidence="9 10" key="1">
    <citation type="journal article" date="2016" name="Nat. Commun.">
        <title>Thousands of microbial genomes shed light on interconnected biogeochemical processes in an aquifer system.</title>
        <authorList>
            <person name="Anantharaman K."/>
            <person name="Brown C.T."/>
            <person name="Hug L.A."/>
            <person name="Sharon I."/>
            <person name="Castelle C.J."/>
            <person name="Probst A.J."/>
            <person name="Thomas B.C."/>
            <person name="Singh A."/>
            <person name="Wilkins M.J."/>
            <person name="Karaoz U."/>
            <person name="Brodie E.L."/>
            <person name="Williams K.H."/>
            <person name="Hubbard S.S."/>
            <person name="Banfield J.F."/>
        </authorList>
    </citation>
    <scope>NUCLEOTIDE SEQUENCE [LARGE SCALE GENOMIC DNA]</scope>
</reference>
<organism evidence="9 10">
    <name type="scientific">Candidatus Curtissbacteria bacterium RIFCSPLOWO2_01_FULL_38_11b</name>
    <dbReference type="NCBI Taxonomy" id="1797725"/>
    <lineage>
        <taxon>Bacteria</taxon>
        <taxon>Candidatus Curtissiibacteriota</taxon>
    </lineage>
</organism>
<keyword evidence="2" id="KW-0328">Glycosyltransferase</keyword>
<dbReference type="GO" id="GO:0016757">
    <property type="term" value="F:glycosyltransferase activity"/>
    <property type="evidence" value="ECO:0007669"/>
    <property type="project" value="UniProtKB-KW"/>
</dbReference>
<evidence type="ECO:0000313" key="10">
    <source>
        <dbReference type="Proteomes" id="UP000176740"/>
    </source>
</evidence>
<evidence type="ECO:0000256" key="3">
    <source>
        <dbReference type="ARBA" id="ARBA00022679"/>
    </source>
</evidence>
<dbReference type="AlphaFoldDB" id="A0A1F5H3M6"/>
<gene>
    <name evidence="9" type="ORF">A3A49_01445</name>
</gene>
<keyword evidence="4 7" id="KW-0812">Transmembrane</keyword>
<comment type="subcellular location">
    <subcellularLocation>
        <location evidence="1">Membrane</location>
        <topology evidence="1">Multi-pass membrane protein</topology>
    </subcellularLocation>
</comment>
<feature type="transmembrane region" description="Helical" evidence="7">
    <location>
        <begin position="353"/>
        <end position="375"/>
    </location>
</feature>
<dbReference type="InterPro" id="IPR029044">
    <property type="entry name" value="Nucleotide-diphossugar_trans"/>
</dbReference>
<dbReference type="Proteomes" id="UP000176740">
    <property type="component" value="Unassembled WGS sequence"/>
</dbReference>
<sequence length="417" mass="47219">NVIERMLKAVTSFKWHVIASKQGIDIANYEVIVIDDSTDQTTQKGLNFLNAAGYSLSRSYQDEKLEIITGVSQKDSKWPNVKYIHRFSRSGFKGAALAKALEETDRRAEYVVIFDADFVPYPDTLEQFVKHFAAIEQNENINSQKIAAIQGYQWHVLNKSENWITKGVRSEYAGSYVVERSAIELYGGLKMIAGSVYAIKRNILDKFGWGTSITEDLELTLKLYAAGYKVAYTPYIQAPAEAVSTLKRLIRQRMRWAEGHSFNIHNQFKAITASPHLTFKEKLEFAFLVPYYLQAAFFIAGTFAWFVSEVIFKVNLPYWSAALGWSLVFSNFLALPLTNLLGLFLEQSEEKDYVGVASFVLLSYLVAPFQAYAAVKGFLEKEEGPWFRTPKTGIVTDTFGRLVIDKWSLSLPFGKPA</sequence>
<dbReference type="Pfam" id="PF13632">
    <property type="entry name" value="Glyco_trans_2_3"/>
    <property type="match status" value="1"/>
</dbReference>
<comment type="caution">
    <text evidence="9">The sequence shown here is derived from an EMBL/GenBank/DDBJ whole genome shotgun (WGS) entry which is preliminary data.</text>
</comment>
<evidence type="ECO:0000256" key="7">
    <source>
        <dbReference type="SAM" id="Phobius"/>
    </source>
</evidence>
<protein>
    <recommendedName>
        <fullName evidence="8">Glycosyltransferase 2-like domain-containing protein</fullName>
    </recommendedName>
</protein>
<evidence type="ECO:0000256" key="4">
    <source>
        <dbReference type="ARBA" id="ARBA00022692"/>
    </source>
</evidence>
<name>A0A1F5H3M6_9BACT</name>
<evidence type="ECO:0000256" key="2">
    <source>
        <dbReference type="ARBA" id="ARBA00022676"/>
    </source>
</evidence>
<dbReference type="STRING" id="1797725.A3A49_01445"/>
<evidence type="ECO:0000256" key="1">
    <source>
        <dbReference type="ARBA" id="ARBA00004141"/>
    </source>
</evidence>
<keyword evidence="6 7" id="KW-0472">Membrane</keyword>
<keyword evidence="5 7" id="KW-1133">Transmembrane helix</keyword>
<keyword evidence="3" id="KW-0808">Transferase</keyword>
<feature type="transmembrane region" description="Helical" evidence="7">
    <location>
        <begin position="285"/>
        <end position="306"/>
    </location>
</feature>
<dbReference type="PANTHER" id="PTHR43867:SF2">
    <property type="entry name" value="CELLULOSE SYNTHASE CATALYTIC SUBUNIT A [UDP-FORMING]"/>
    <property type="match status" value="1"/>
</dbReference>
<feature type="domain" description="Glycosyltransferase 2-like" evidence="8">
    <location>
        <begin position="110"/>
        <end position="329"/>
    </location>
</feature>
<feature type="non-terminal residue" evidence="9">
    <location>
        <position position="417"/>
    </location>
</feature>
<feature type="non-terminal residue" evidence="9">
    <location>
        <position position="1"/>
    </location>
</feature>
<evidence type="ECO:0000313" key="9">
    <source>
        <dbReference type="EMBL" id="OGD98655.1"/>
    </source>
</evidence>
<dbReference type="Gene3D" id="3.90.550.10">
    <property type="entry name" value="Spore Coat Polysaccharide Biosynthesis Protein SpsA, Chain A"/>
    <property type="match status" value="1"/>
</dbReference>
<evidence type="ECO:0000256" key="6">
    <source>
        <dbReference type="ARBA" id="ARBA00023136"/>
    </source>
</evidence>
<feature type="transmembrane region" description="Helical" evidence="7">
    <location>
        <begin position="318"/>
        <end position="341"/>
    </location>
</feature>